<dbReference type="GO" id="GO:0022625">
    <property type="term" value="C:cytosolic large ribosomal subunit"/>
    <property type="evidence" value="ECO:0007669"/>
    <property type="project" value="TreeGrafter"/>
</dbReference>
<dbReference type="Gene3D" id="3.30.1390.10">
    <property type="match status" value="1"/>
</dbReference>
<dbReference type="InterPro" id="IPR014719">
    <property type="entry name" value="Ribosomal_bL12_C/ClpS-like"/>
</dbReference>
<dbReference type="PANTHER" id="PTHR45987">
    <property type="entry name" value="39S RIBOSOMAL PROTEIN L12"/>
    <property type="match status" value="1"/>
</dbReference>
<comment type="subunit">
    <text evidence="4">Homodimer. Part of the ribosomal stalk of the 50S ribosomal subunit. Forms a multimeric L10(L12)X complex, where L10 forms an elongated spine to which 2 to 4 L12 dimers bind in a sequential fashion. Binds GTP-bound translation factors.</text>
</comment>
<accession>A0A1F5YA38</accession>
<dbReference type="SUPFAM" id="SSF48300">
    <property type="entry name" value="Ribosomal protein L7/12, oligomerisation (N-terminal) domain"/>
    <property type="match status" value="1"/>
</dbReference>
<dbReference type="InterPro" id="IPR000206">
    <property type="entry name" value="Ribosomal_bL12"/>
</dbReference>
<dbReference type="GO" id="GO:0003735">
    <property type="term" value="F:structural constituent of ribosome"/>
    <property type="evidence" value="ECO:0007669"/>
    <property type="project" value="InterPro"/>
</dbReference>
<reference evidence="7 8" key="1">
    <citation type="journal article" date="2016" name="Nat. Commun.">
        <title>Thousands of microbial genomes shed light on interconnected biogeochemical processes in an aquifer system.</title>
        <authorList>
            <person name="Anantharaman K."/>
            <person name="Brown C.T."/>
            <person name="Hug L.A."/>
            <person name="Sharon I."/>
            <person name="Castelle C.J."/>
            <person name="Probst A.J."/>
            <person name="Thomas B.C."/>
            <person name="Singh A."/>
            <person name="Wilkins M.J."/>
            <person name="Karaoz U."/>
            <person name="Brodie E.L."/>
            <person name="Williams K.H."/>
            <person name="Hubbard S.S."/>
            <person name="Banfield J.F."/>
        </authorList>
    </citation>
    <scope>NUCLEOTIDE SEQUENCE [LARGE SCALE GENOMIC DNA]</scope>
</reference>
<evidence type="ECO:0000259" key="5">
    <source>
        <dbReference type="Pfam" id="PF00542"/>
    </source>
</evidence>
<dbReference type="CDD" id="cd00387">
    <property type="entry name" value="Ribosomal_L7_L12"/>
    <property type="match status" value="1"/>
</dbReference>
<dbReference type="AlphaFoldDB" id="A0A1F5YA38"/>
<dbReference type="Pfam" id="PF00542">
    <property type="entry name" value="Ribosomal_L12"/>
    <property type="match status" value="1"/>
</dbReference>
<dbReference type="GO" id="GO:0003729">
    <property type="term" value="F:mRNA binding"/>
    <property type="evidence" value="ECO:0007669"/>
    <property type="project" value="TreeGrafter"/>
</dbReference>
<evidence type="ECO:0000256" key="2">
    <source>
        <dbReference type="ARBA" id="ARBA00022980"/>
    </source>
</evidence>
<feature type="domain" description="Large ribosomal subunit protein bL12 C-terminal" evidence="5">
    <location>
        <begin position="61"/>
        <end position="126"/>
    </location>
</feature>
<dbReference type="EMBL" id="MFIV01000243">
    <property type="protein sequence ID" value="OGF97044.1"/>
    <property type="molecule type" value="Genomic_DNA"/>
</dbReference>
<dbReference type="FunFam" id="3.30.1390.10:FF:000001">
    <property type="entry name" value="50S ribosomal protein L7/L12"/>
    <property type="match status" value="1"/>
</dbReference>
<dbReference type="GO" id="GO:0006412">
    <property type="term" value="P:translation"/>
    <property type="evidence" value="ECO:0007669"/>
    <property type="project" value="UniProtKB-UniRule"/>
</dbReference>
<evidence type="ECO:0000256" key="1">
    <source>
        <dbReference type="ARBA" id="ARBA00007197"/>
    </source>
</evidence>
<sequence>MNKGDIIAAIEKMTVLELNELVKELEEKFGVSAAAPMMAAMPAAGAAGGEAGAAAEEKTEFDAVLTVVGDKKIQVIKAVRELTSLGLKEAKDLVDNPGKPVKDKVSREEAQQIKAKLEEVGATVEIR</sequence>
<dbReference type="InterPro" id="IPR013823">
    <property type="entry name" value="Ribosomal_bL12_C"/>
</dbReference>
<dbReference type="InterPro" id="IPR036235">
    <property type="entry name" value="Ribosomal_bL12_oligo_N_sf"/>
</dbReference>
<dbReference type="Gene3D" id="1.20.5.710">
    <property type="entry name" value="Single helix bin"/>
    <property type="match status" value="1"/>
</dbReference>
<evidence type="ECO:0000256" key="4">
    <source>
        <dbReference type="HAMAP-Rule" id="MF_00368"/>
    </source>
</evidence>
<dbReference type="PANTHER" id="PTHR45987:SF4">
    <property type="entry name" value="LARGE RIBOSOMAL SUBUNIT PROTEIN BL12M"/>
    <property type="match status" value="1"/>
</dbReference>
<feature type="domain" description="Large ribosomal subunit protein bL12 oligomerization" evidence="6">
    <location>
        <begin position="5"/>
        <end position="50"/>
    </location>
</feature>
<dbReference type="NCBIfam" id="TIGR00855">
    <property type="entry name" value="L12"/>
    <property type="match status" value="1"/>
</dbReference>
<evidence type="ECO:0000256" key="3">
    <source>
        <dbReference type="ARBA" id="ARBA00023274"/>
    </source>
</evidence>
<comment type="function">
    <text evidence="4">Forms part of the ribosomal stalk which helps the ribosome interact with GTP-bound translation factors. Is thus essential for accurate translation.</text>
</comment>
<name>A0A1F5YA38_9BACT</name>
<proteinExistence type="inferred from homology"/>
<dbReference type="HAMAP" id="MF_00368">
    <property type="entry name" value="Ribosomal_bL12"/>
    <property type="match status" value="1"/>
</dbReference>
<dbReference type="SUPFAM" id="SSF54736">
    <property type="entry name" value="ClpS-like"/>
    <property type="match status" value="1"/>
</dbReference>
<keyword evidence="3 4" id="KW-0687">Ribonucleoprotein</keyword>
<protein>
    <recommendedName>
        <fullName evidence="4">Large ribosomal subunit protein bL12</fullName>
    </recommendedName>
</protein>
<evidence type="ECO:0000313" key="8">
    <source>
        <dbReference type="Proteomes" id="UP000176992"/>
    </source>
</evidence>
<dbReference type="Pfam" id="PF16320">
    <property type="entry name" value="Ribosomal_L12_N"/>
    <property type="match status" value="1"/>
</dbReference>
<comment type="similarity">
    <text evidence="1 4">Belongs to the bacterial ribosomal protein bL12 family.</text>
</comment>
<organism evidence="7 8">
    <name type="scientific">Candidatus Glassbacteria bacterium GWA2_58_10</name>
    <dbReference type="NCBI Taxonomy" id="1817865"/>
    <lineage>
        <taxon>Bacteria</taxon>
        <taxon>Candidatus Glassiibacteriota</taxon>
    </lineage>
</organism>
<evidence type="ECO:0000313" key="7">
    <source>
        <dbReference type="EMBL" id="OGF97044.1"/>
    </source>
</evidence>
<keyword evidence="2 4" id="KW-0689">Ribosomal protein</keyword>
<evidence type="ECO:0000259" key="6">
    <source>
        <dbReference type="Pfam" id="PF16320"/>
    </source>
</evidence>
<comment type="caution">
    <text evidence="7">The sequence shown here is derived from an EMBL/GenBank/DDBJ whole genome shotgun (WGS) entry which is preliminary data.</text>
</comment>
<gene>
    <name evidence="4" type="primary">rplL</name>
    <name evidence="7" type="ORF">A2Z86_12690</name>
</gene>
<dbReference type="Proteomes" id="UP000176992">
    <property type="component" value="Unassembled WGS sequence"/>
</dbReference>
<dbReference type="InterPro" id="IPR008932">
    <property type="entry name" value="Ribosomal_bL12_oligo"/>
</dbReference>